<proteinExistence type="predicted"/>
<dbReference type="InterPro" id="IPR025263">
    <property type="entry name" value="YhdP_central"/>
</dbReference>
<name>A0ABX2TBY2_9PROT</name>
<accession>A0ABX2TBY2</accession>
<comment type="caution">
    <text evidence="2">The sequence shown here is derived from an EMBL/GenBank/DDBJ whole genome shotgun (WGS) entry which is preliminary data.</text>
</comment>
<feature type="domain" description="YhdP central" evidence="1">
    <location>
        <begin position="443"/>
        <end position="881"/>
    </location>
</feature>
<dbReference type="RefSeq" id="WP_180282440.1">
    <property type="nucleotide sequence ID" value="NZ_JABFDB010000008.1"/>
</dbReference>
<keyword evidence="3" id="KW-1185">Reference proteome</keyword>
<evidence type="ECO:0000259" key="1">
    <source>
        <dbReference type="Pfam" id="PF13116"/>
    </source>
</evidence>
<dbReference type="EMBL" id="JABFDB010000008">
    <property type="protein sequence ID" value="NYZ20678.1"/>
    <property type="molecule type" value="Genomic_DNA"/>
</dbReference>
<dbReference type="Proteomes" id="UP000584642">
    <property type="component" value="Unassembled WGS sequence"/>
</dbReference>
<evidence type="ECO:0000313" key="2">
    <source>
        <dbReference type="EMBL" id="NYZ20678.1"/>
    </source>
</evidence>
<sequence length="1197" mass="125629">MRIAVASLLAVTAVLGAGAGFFVWRLAQGPIALDAAVPLLEREMAPPDGRFRVDIDGLVLAWVDDDERGSRIDLRALRVRALNAEGATLAEVPEMGVGFSVPALLTAHLRPTRMELIHPRVTILRDQGDHYGFDLATPDSPAAADADQDESGTPVAADLLAALRQPPDVAEPLGLLRTVTITGAELRLVDRVSGVTWRASRADITLARGAAGIVGSGRLALDLGDREAPVEATLHHWTGDGSTSLSLGVANLEPASLARLIPDAAPLAALRAPVDGRLDLTLDAAFHPTRAAADLSVGSGQAVLPALRPAPFAVAGATLRASADIAARTVSVEGFSLALDEAGGRLALTGNAELTGAPGARGGRAELAVETGGRTARLGLEAAPIGDGGSRVVATLDGLEPALFAKLAPALEPLAAAALPVGGRAELTLDRGFAPLAGSADLRGGAGRLVLPDLFPEPLAVSGVALRGSADRAAGQYRLERAALELGGPVIELSGNGRTHDGRLELDSLLRLLAVPFDDLPRYWPAKLKPIVRTWITENLSRGVVQEARLELAGTAPLSDPAAFDPTHVHATISATDTTLRYFKPLPPATGIERVEAVSDGQTFWVRTHGGRIEDVEAGEGHVTIVNLGSVREDIDIRIPVRGPVNTVMGIIDLPPLGYPTRFDLDPKRTRGTVEADLRFAFPLFEDLKVEDIDVGVEARLKGAAAENVALGQPVTDGELGLSLTTKGMTVKGKAKFAGVPITVDWREQFEDVIKGPRTRIAIKGDADLAELKRHGIDTAPWAQGMVGADMTYTVDAQKRATLAGVLDLAKTRLTATELGWEKPPGTAAEGHFTLEIPKGRPPRLSSVRLDGGGMKASAAVEFGADGRLAAVRNARIATGRTDLVAELEQAGGRYTATLKGTGFDARGLMKSDGKDGKDDKPLPPIDLTATLDRVVFGDDRVLDRVKAKAVRNPTAWTRIELDAAVPPAGKRLVLRFLPTGTDQSLLAETDDLGGALRALDLTDRLRGGKMRVTGTTSGPGHRAPLTGRIEVTDYTLVDAPALARILNSMSVGGVAELLGGGQGITFGRLQGEFRRQGDVVALKDVRTSGNALGLTLEGDVNVEKEMAALRGTIVPVYGINRIIGQIPVLGDWLSGGSGQGIFAATWHASGPFENLDVSVNPLAVLAPGFLRNLFFLGDGSPAPPPKDEVPWHQRAN</sequence>
<reference evidence="2 3" key="1">
    <citation type="submission" date="2020-05" db="EMBL/GenBank/DDBJ databases">
        <title>Azospirillum oleiclasticum sp. nov, a nitrogen-fixing and heavy crude oil-emulsifying bacterium isolated from the crude oil of Yumen Oilfield.</title>
        <authorList>
            <person name="Wu D."/>
            <person name="Cai M."/>
            <person name="Zhang X."/>
        </authorList>
    </citation>
    <scope>NUCLEOTIDE SEQUENCE [LARGE SCALE GENOMIC DNA]</scope>
    <source>
        <strain evidence="2 3">ROY-1-1-2</strain>
    </source>
</reference>
<evidence type="ECO:0000313" key="3">
    <source>
        <dbReference type="Proteomes" id="UP000584642"/>
    </source>
</evidence>
<gene>
    <name evidence="2" type="ORF">HND93_13230</name>
</gene>
<protein>
    <submittedName>
        <fullName evidence="2">DUF3971 domain-containing protein</fullName>
    </submittedName>
</protein>
<dbReference type="Pfam" id="PF13116">
    <property type="entry name" value="YhdP"/>
    <property type="match status" value="1"/>
</dbReference>
<organism evidence="2 3">
    <name type="scientific">Azospirillum oleiclasticum</name>
    <dbReference type="NCBI Taxonomy" id="2735135"/>
    <lineage>
        <taxon>Bacteria</taxon>
        <taxon>Pseudomonadati</taxon>
        <taxon>Pseudomonadota</taxon>
        <taxon>Alphaproteobacteria</taxon>
        <taxon>Rhodospirillales</taxon>
        <taxon>Azospirillaceae</taxon>
        <taxon>Azospirillum</taxon>
    </lineage>
</organism>